<evidence type="ECO:0008006" key="5">
    <source>
        <dbReference type="Google" id="ProtNLM"/>
    </source>
</evidence>
<sequence>MPEGVSGRSDRLTVLLSGDPIATQQGRLGAALARRGHRVIVADAPGVARAIREEHGARCEEVVLERPRLPAMVDHWLARRAVRALGVDVVHLNYLRPRHRLWARMDGGPPYVATAWGSDLNDEDFPRAAAHAQAVDEVLRAAGALTADSLPLLERAQRRRRGAAEVSAQLVLWGVDLGAFAAERAAAGAAMWRERLQVPEGQRVLLSPRQCFPHYHTDRIVRAFARSPWARDGVLVLKLYGRAGEEADRVRLEQVAASAGVRERIRFAPPCAYGELPGLYALCDGAVSALEVDGFPSTFCELLALGAPLIATDLPAYRGLLEDERNALLVPAGSDDGLVGALERLATEEGLAARLRARGVAWAREVADWEACVDRFEQAYRAAMGRSSARG</sequence>
<protein>
    <recommendedName>
        <fullName evidence="5">Glycosyltransferase</fullName>
    </recommendedName>
</protein>
<reference evidence="3 4" key="1">
    <citation type="submission" date="2015-07" db="EMBL/GenBank/DDBJ databases">
        <title>Genome analysis of myxobacterium Chondromyces crocatus Cm c5 reveals a high potential for natural compound synthesis and the genetic basis for the loss of fruiting body formation.</title>
        <authorList>
            <person name="Zaburannyi N."/>
            <person name="Bunk B."/>
            <person name="Maier J."/>
            <person name="Overmann J."/>
            <person name="Mueller R."/>
        </authorList>
    </citation>
    <scope>NUCLEOTIDE SEQUENCE [LARGE SCALE GENOMIC DNA]</scope>
    <source>
        <strain evidence="3 4">Cm c5</strain>
    </source>
</reference>
<accession>A0A0K1EM41</accession>
<proteinExistence type="predicted"/>
<evidence type="ECO:0000259" key="1">
    <source>
        <dbReference type="Pfam" id="PF00534"/>
    </source>
</evidence>
<dbReference type="Pfam" id="PF13439">
    <property type="entry name" value="Glyco_transf_4"/>
    <property type="match status" value="1"/>
</dbReference>
<dbReference type="RefSeq" id="WP_050433427.1">
    <property type="nucleotide sequence ID" value="NZ_CP012159.1"/>
</dbReference>
<dbReference type="OrthoDB" id="9815351at2"/>
<dbReference type="SUPFAM" id="SSF53756">
    <property type="entry name" value="UDP-Glycosyltransferase/glycogen phosphorylase"/>
    <property type="match status" value="1"/>
</dbReference>
<keyword evidence="4" id="KW-1185">Reference proteome</keyword>
<name>A0A0K1EM41_CHOCO</name>
<dbReference type="CDD" id="cd03801">
    <property type="entry name" value="GT4_PimA-like"/>
    <property type="match status" value="1"/>
</dbReference>
<evidence type="ECO:0000259" key="2">
    <source>
        <dbReference type="Pfam" id="PF13439"/>
    </source>
</evidence>
<dbReference type="InterPro" id="IPR028098">
    <property type="entry name" value="Glyco_trans_4-like_N"/>
</dbReference>
<evidence type="ECO:0000313" key="3">
    <source>
        <dbReference type="EMBL" id="AKT41683.1"/>
    </source>
</evidence>
<organism evidence="3 4">
    <name type="scientific">Chondromyces crocatus</name>
    <dbReference type="NCBI Taxonomy" id="52"/>
    <lineage>
        <taxon>Bacteria</taxon>
        <taxon>Pseudomonadati</taxon>
        <taxon>Myxococcota</taxon>
        <taxon>Polyangia</taxon>
        <taxon>Polyangiales</taxon>
        <taxon>Polyangiaceae</taxon>
        <taxon>Chondromyces</taxon>
    </lineage>
</organism>
<dbReference type="KEGG" id="ccro:CMC5_058890"/>
<feature type="domain" description="Glycosyl transferase family 1" evidence="1">
    <location>
        <begin position="192"/>
        <end position="359"/>
    </location>
</feature>
<dbReference type="AlphaFoldDB" id="A0A0K1EM41"/>
<feature type="domain" description="Glycosyltransferase subfamily 4-like N-terminal" evidence="2">
    <location>
        <begin position="27"/>
        <end position="120"/>
    </location>
</feature>
<dbReference type="PANTHER" id="PTHR12526:SF635">
    <property type="entry name" value="GLYCOSYL TRANSFERASE GROUP 1"/>
    <property type="match status" value="1"/>
</dbReference>
<gene>
    <name evidence="3" type="ORF">CMC5_058890</name>
</gene>
<dbReference type="Pfam" id="PF00534">
    <property type="entry name" value="Glycos_transf_1"/>
    <property type="match status" value="1"/>
</dbReference>
<dbReference type="Proteomes" id="UP000067626">
    <property type="component" value="Chromosome"/>
</dbReference>
<dbReference type="GO" id="GO:0016757">
    <property type="term" value="F:glycosyltransferase activity"/>
    <property type="evidence" value="ECO:0007669"/>
    <property type="project" value="InterPro"/>
</dbReference>
<evidence type="ECO:0000313" key="4">
    <source>
        <dbReference type="Proteomes" id="UP000067626"/>
    </source>
</evidence>
<dbReference type="Gene3D" id="3.40.50.2000">
    <property type="entry name" value="Glycogen Phosphorylase B"/>
    <property type="match status" value="2"/>
</dbReference>
<dbReference type="InterPro" id="IPR001296">
    <property type="entry name" value="Glyco_trans_1"/>
</dbReference>
<dbReference type="PANTHER" id="PTHR12526">
    <property type="entry name" value="GLYCOSYLTRANSFERASE"/>
    <property type="match status" value="1"/>
</dbReference>
<dbReference type="STRING" id="52.CMC5_058890"/>
<dbReference type="EMBL" id="CP012159">
    <property type="protein sequence ID" value="AKT41683.1"/>
    <property type="molecule type" value="Genomic_DNA"/>
</dbReference>